<dbReference type="Gene3D" id="2.30.30.100">
    <property type="match status" value="1"/>
</dbReference>
<comment type="caution">
    <text evidence="2">The sequence shown here is derived from an EMBL/GenBank/DDBJ whole genome shotgun (WGS) entry which is preliminary data.</text>
</comment>
<accession>A0A9R1X0Y7</accession>
<dbReference type="Proteomes" id="UP000235145">
    <property type="component" value="Unassembled WGS sequence"/>
</dbReference>
<evidence type="ECO:0000313" key="2">
    <source>
        <dbReference type="EMBL" id="KAJ0196480.1"/>
    </source>
</evidence>
<dbReference type="SUPFAM" id="SSF50182">
    <property type="entry name" value="Sm-like ribonucleoproteins"/>
    <property type="match status" value="1"/>
</dbReference>
<dbReference type="Pfam" id="PF01423">
    <property type="entry name" value="LSM"/>
    <property type="match status" value="1"/>
</dbReference>
<feature type="domain" description="Sm" evidence="1">
    <location>
        <begin position="2"/>
        <end position="30"/>
    </location>
</feature>
<protein>
    <recommendedName>
        <fullName evidence="1">Sm domain-containing protein</fullName>
    </recommendedName>
</protein>
<name>A0A9R1X0Y7_LACSA</name>
<reference evidence="2 3" key="1">
    <citation type="journal article" date="2017" name="Nat. Commun.">
        <title>Genome assembly with in vitro proximity ligation data and whole-genome triplication in lettuce.</title>
        <authorList>
            <person name="Reyes-Chin-Wo S."/>
            <person name="Wang Z."/>
            <person name="Yang X."/>
            <person name="Kozik A."/>
            <person name="Arikit S."/>
            <person name="Song C."/>
            <person name="Xia L."/>
            <person name="Froenicke L."/>
            <person name="Lavelle D.O."/>
            <person name="Truco M.J."/>
            <person name="Xia R."/>
            <person name="Zhu S."/>
            <person name="Xu C."/>
            <person name="Xu H."/>
            <person name="Xu X."/>
            <person name="Cox K."/>
            <person name="Korf I."/>
            <person name="Meyers B.C."/>
            <person name="Michelmore R.W."/>
        </authorList>
    </citation>
    <scope>NUCLEOTIDE SEQUENCE [LARGE SCALE GENOMIC DNA]</scope>
    <source>
        <strain evidence="3">cv. Salinas</strain>
        <tissue evidence="2">Seedlings</tissue>
    </source>
</reference>
<proteinExistence type="predicted"/>
<gene>
    <name evidence="2" type="ORF">LSAT_V11C700352810</name>
</gene>
<organism evidence="2 3">
    <name type="scientific">Lactuca sativa</name>
    <name type="common">Garden lettuce</name>
    <dbReference type="NCBI Taxonomy" id="4236"/>
    <lineage>
        <taxon>Eukaryota</taxon>
        <taxon>Viridiplantae</taxon>
        <taxon>Streptophyta</taxon>
        <taxon>Embryophyta</taxon>
        <taxon>Tracheophyta</taxon>
        <taxon>Spermatophyta</taxon>
        <taxon>Magnoliopsida</taxon>
        <taxon>eudicotyledons</taxon>
        <taxon>Gunneridae</taxon>
        <taxon>Pentapetalae</taxon>
        <taxon>asterids</taxon>
        <taxon>campanulids</taxon>
        <taxon>Asterales</taxon>
        <taxon>Asteraceae</taxon>
        <taxon>Cichorioideae</taxon>
        <taxon>Cichorieae</taxon>
        <taxon>Lactucinae</taxon>
        <taxon>Lactuca</taxon>
    </lineage>
</organism>
<evidence type="ECO:0000313" key="3">
    <source>
        <dbReference type="Proteomes" id="UP000235145"/>
    </source>
</evidence>
<evidence type="ECO:0000259" key="1">
    <source>
        <dbReference type="Pfam" id="PF01423"/>
    </source>
</evidence>
<dbReference type="InterPro" id="IPR001163">
    <property type="entry name" value="Sm_dom_euk/arc"/>
</dbReference>
<dbReference type="AlphaFoldDB" id="A0A9R1X0Y7"/>
<keyword evidence="3" id="KW-1185">Reference proteome</keyword>
<dbReference type="InterPro" id="IPR010920">
    <property type="entry name" value="LSM_dom_sf"/>
</dbReference>
<sequence>MAGFDEYMNLVLEDAEEVSIKKKTRKRITMLCVATKLIRSARSSIEYHSSFFRKQSFFTNSVGRESGIKHSIPGDLHIWVSIPTHNFSSFAYGFTPLKHKPLESFINVEREKLQTPEDLASIWDDNCMENEFNIDHTKRNIWNRVQQQEKIYLG</sequence>
<dbReference type="EMBL" id="NBSK02000007">
    <property type="protein sequence ID" value="KAJ0196480.1"/>
    <property type="molecule type" value="Genomic_DNA"/>
</dbReference>